<accession>A0A1Y5HZJ1</accession>
<evidence type="ECO:0000313" key="2">
    <source>
        <dbReference type="EMBL" id="OUS42691.1"/>
    </source>
</evidence>
<feature type="region of interest" description="Disordered" evidence="1">
    <location>
        <begin position="1"/>
        <end position="32"/>
    </location>
</feature>
<reference evidence="2" key="1">
    <citation type="submission" date="2017-04" db="EMBL/GenBank/DDBJ databases">
        <title>Population genomics of picophytoplankton unveils novel chromosome hypervariability.</title>
        <authorList>
            <consortium name="DOE Joint Genome Institute"/>
            <person name="Blanc-Mathieu R."/>
            <person name="Krasovec M."/>
            <person name="Hebrard M."/>
            <person name="Yau S."/>
            <person name="Desgranges E."/>
            <person name="Martin J."/>
            <person name="Schackwitz W."/>
            <person name="Kuo A."/>
            <person name="Salin G."/>
            <person name="Donnadieu C."/>
            <person name="Desdevises Y."/>
            <person name="Sanchez-Ferandin S."/>
            <person name="Moreau H."/>
            <person name="Rivals E."/>
            <person name="Grigoriev I.V."/>
            <person name="Grimsley N."/>
            <person name="Eyre-Walker A."/>
            <person name="Piganeau G."/>
        </authorList>
    </citation>
    <scope>NUCLEOTIDE SEQUENCE [LARGE SCALE GENOMIC DNA]</scope>
    <source>
        <strain evidence="2">RCC 1115</strain>
    </source>
</reference>
<dbReference type="EMBL" id="KZ155838">
    <property type="protein sequence ID" value="OUS42691.1"/>
    <property type="molecule type" value="Genomic_DNA"/>
</dbReference>
<name>A0A1Y5HZJ1_OSTTA</name>
<organism evidence="2">
    <name type="scientific">Ostreococcus tauri</name>
    <name type="common">Marine green alga</name>
    <dbReference type="NCBI Taxonomy" id="70448"/>
    <lineage>
        <taxon>Eukaryota</taxon>
        <taxon>Viridiplantae</taxon>
        <taxon>Chlorophyta</taxon>
        <taxon>Mamiellophyceae</taxon>
        <taxon>Mamiellales</taxon>
        <taxon>Bathycoccaceae</taxon>
        <taxon>Ostreococcus</taxon>
    </lineage>
</organism>
<evidence type="ECO:0000256" key="1">
    <source>
        <dbReference type="SAM" id="MobiDB-lite"/>
    </source>
</evidence>
<protein>
    <submittedName>
        <fullName evidence="2">Uncharacterized protein</fullName>
    </submittedName>
</protein>
<dbReference type="AlphaFoldDB" id="A0A1Y5HZJ1"/>
<gene>
    <name evidence="2" type="ORF">BE221DRAFT_187407</name>
</gene>
<proteinExistence type="predicted"/>
<dbReference type="Proteomes" id="UP000195557">
    <property type="component" value="Unassembled WGS sequence"/>
</dbReference>
<sequence length="85" mass="9376">MPVERSARPTAFADDPAAIDGAPWSSDPDTDHARVRAACSSERHERRALELARQTCVKSALEDLRTVATELDADAWMYRPSRPPG</sequence>